<reference evidence="6" key="1">
    <citation type="submission" date="2020-03" db="EMBL/GenBank/DDBJ databases">
        <authorList>
            <person name="Guo F."/>
        </authorList>
    </citation>
    <scope>NUCLEOTIDE SEQUENCE</scope>
    <source>
        <strain evidence="6">JCM 30134</strain>
    </source>
</reference>
<comment type="caution">
    <text evidence="6">The sequence shown here is derived from an EMBL/GenBank/DDBJ whole genome shotgun (WGS) entry which is preliminary data.</text>
</comment>
<evidence type="ECO:0000256" key="2">
    <source>
        <dbReference type="ARBA" id="ARBA00023125"/>
    </source>
</evidence>
<dbReference type="InterPro" id="IPR036271">
    <property type="entry name" value="Tet_transcr_reg_TetR-rel_C_sf"/>
</dbReference>
<dbReference type="InterPro" id="IPR050109">
    <property type="entry name" value="HTH-type_TetR-like_transc_reg"/>
</dbReference>
<keyword evidence="1" id="KW-0805">Transcription regulation</keyword>
<name>A0A9E5JRL0_9GAMM</name>
<dbReference type="SUPFAM" id="SSF48498">
    <property type="entry name" value="Tetracyclin repressor-like, C-terminal domain"/>
    <property type="match status" value="1"/>
</dbReference>
<dbReference type="EMBL" id="JAAONZ010000004">
    <property type="protein sequence ID" value="NHO65487.1"/>
    <property type="molecule type" value="Genomic_DNA"/>
</dbReference>
<feature type="domain" description="HTH tetR-type" evidence="5">
    <location>
        <begin position="1"/>
        <end position="54"/>
    </location>
</feature>
<dbReference type="GO" id="GO:0003700">
    <property type="term" value="F:DNA-binding transcription factor activity"/>
    <property type="evidence" value="ECO:0007669"/>
    <property type="project" value="TreeGrafter"/>
</dbReference>
<evidence type="ECO:0000256" key="4">
    <source>
        <dbReference type="PROSITE-ProRule" id="PRU00335"/>
    </source>
</evidence>
<dbReference type="PANTHER" id="PTHR30055:SF239">
    <property type="entry name" value="TRANSCRIPTIONAL REGULATORY PROTEIN"/>
    <property type="match status" value="1"/>
</dbReference>
<dbReference type="PROSITE" id="PS50977">
    <property type="entry name" value="HTH_TETR_2"/>
    <property type="match status" value="1"/>
</dbReference>
<feature type="DNA-binding region" description="H-T-H motif" evidence="4">
    <location>
        <begin position="17"/>
        <end position="36"/>
    </location>
</feature>
<evidence type="ECO:0000313" key="6">
    <source>
        <dbReference type="EMBL" id="NHO65487.1"/>
    </source>
</evidence>
<dbReference type="GO" id="GO:0000976">
    <property type="term" value="F:transcription cis-regulatory region binding"/>
    <property type="evidence" value="ECO:0007669"/>
    <property type="project" value="TreeGrafter"/>
</dbReference>
<dbReference type="Proteomes" id="UP000787472">
    <property type="component" value="Unassembled WGS sequence"/>
</dbReference>
<dbReference type="InterPro" id="IPR025996">
    <property type="entry name" value="MT1864/Rv1816-like_C"/>
</dbReference>
<dbReference type="AlphaFoldDB" id="A0A9E5JRL0"/>
<dbReference type="InterPro" id="IPR001647">
    <property type="entry name" value="HTH_TetR"/>
</dbReference>
<keyword evidence="2 4" id="KW-0238">DNA-binding</keyword>
<dbReference type="SUPFAM" id="SSF46689">
    <property type="entry name" value="Homeodomain-like"/>
    <property type="match status" value="1"/>
</dbReference>
<evidence type="ECO:0000256" key="1">
    <source>
        <dbReference type="ARBA" id="ARBA00023015"/>
    </source>
</evidence>
<sequence>MDEAAKMIRADGEQAFSMRKLAAKTGVSRTAPYHHFTDKQALLCAIAEEGFRRFMLFDGSVVKDPETGMIARSVLDGFVRGYVRFAIENAEYYDLMFGGHLWKDRQLTESLTRESHASFRRYVDGVRHWQEQALILESIDPLRYAQVSWSTLHGMSRLLIDGIYVDEAAIEPICQNAAAMLWSELTGLRH</sequence>
<keyword evidence="7" id="KW-1185">Reference proteome</keyword>
<gene>
    <name evidence="6" type="ORF">G8770_08050</name>
</gene>
<dbReference type="InterPro" id="IPR009057">
    <property type="entry name" value="Homeodomain-like_sf"/>
</dbReference>
<evidence type="ECO:0000259" key="5">
    <source>
        <dbReference type="PROSITE" id="PS50977"/>
    </source>
</evidence>
<evidence type="ECO:0000256" key="3">
    <source>
        <dbReference type="ARBA" id="ARBA00023163"/>
    </source>
</evidence>
<accession>A0A9E5JRL0</accession>
<keyword evidence="3" id="KW-0804">Transcription</keyword>
<protein>
    <submittedName>
        <fullName evidence="6">TetR/AcrR family transcriptional regulator</fullName>
    </submittedName>
</protein>
<dbReference type="Pfam" id="PF00440">
    <property type="entry name" value="TetR_N"/>
    <property type="match status" value="1"/>
</dbReference>
<evidence type="ECO:0000313" key="7">
    <source>
        <dbReference type="Proteomes" id="UP000787472"/>
    </source>
</evidence>
<dbReference type="Pfam" id="PF13305">
    <property type="entry name" value="TetR_C_33"/>
    <property type="match status" value="1"/>
</dbReference>
<dbReference type="Gene3D" id="1.10.357.10">
    <property type="entry name" value="Tetracycline Repressor, domain 2"/>
    <property type="match status" value="1"/>
</dbReference>
<proteinExistence type="predicted"/>
<dbReference type="PANTHER" id="PTHR30055">
    <property type="entry name" value="HTH-TYPE TRANSCRIPTIONAL REGULATOR RUTR"/>
    <property type="match status" value="1"/>
</dbReference>
<organism evidence="6 7">
    <name type="scientific">Pseudomaricurvus hydrocarbonicus</name>
    <dbReference type="NCBI Taxonomy" id="1470433"/>
    <lineage>
        <taxon>Bacteria</taxon>
        <taxon>Pseudomonadati</taxon>
        <taxon>Pseudomonadota</taxon>
        <taxon>Gammaproteobacteria</taxon>
        <taxon>Cellvibrionales</taxon>
        <taxon>Cellvibrionaceae</taxon>
        <taxon>Pseudomaricurvus</taxon>
    </lineage>
</organism>